<evidence type="ECO:0000313" key="2">
    <source>
        <dbReference type="EMBL" id="GKU75309.1"/>
    </source>
</evidence>
<gene>
    <name evidence="1" type="ORF">MmonteBS_01210</name>
    <name evidence="2" type="ORF">NJB18185_50800</name>
</gene>
<accession>A0AA37V6A8</accession>
<dbReference type="Proteomes" id="UP000245060">
    <property type="component" value="Unassembled WGS sequence"/>
</dbReference>
<protein>
    <submittedName>
        <fullName evidence="2">Uncharacterized protein</fullName>
    </submittedName>
</protein>
<dbReference type="EMBL" id="BQYH01000074">
    <property type="protein sequence ID" value="GKU75309.1"/>
    <property type="molecule type" value="Genomic_DNA"/>
</dbReference>
<organism evidence="2 4">
    <name type="scientific">Mycobacterium montefiorense</name>
    <dbReference type="NCBI Taxonomy" id="154654"/>
    <lineage>
        <taxon>Bacteria</taxon>
        <taxon>Bacillati</taxon>
        <taxon>Actinomycetota</taxon>
        <taxon>Actinomycetes</taxon>
        <taxon>Mycobacteriales</taxon>
        <taxon>Mycobacteriaceae</taxon>
        <taxon>Mycobacterium</taxon>
        <taxon>Mycobacterium simiae complex</taxon>
    </lineage>
</organism>
<reference evidence="2" key="3">
    <citation type="journal article" date="2022" name="Microbiol. Resour. Announc.">
        <title>Draft Genome Sequences of Eight Mycobacterium montefiorense Strains Isolated from Salamanders in Captivity.</title>
        <authorList>
            <person name="Komine T."/>
            <person name="Ihara H."/>
            <person name="Fukano H."/>
            <person name="Hoshino Y."/>
            <person name="Kurata O."/>
            <person name="Wada S."/>
        </authorList>
    </citation>
    <scope>NUCLEOTIDE SEQUENCE</scope>
    <source>
        <strain evidence="2">NJB18185</strain>
    </source>
</reference>
<reference evidence="1" key="1">
    <citation type="journal article" date="2018" name="Genome Announc.">
        <title>Draft Genome Sequence of Mycobacterium montefiorense Isolated from Japanese Black Salamander (Hynobius nigrescens).</title>
        <authorList>
            <person name="Fukano H."/>
            <person name="Yoshida M."/>
            <person name="Shimizu A."/>
            <person name="Iwao H."/>
            <person name="Katayama Y."/>
            <person name="Omatsu T."/>
            <person name="Mizutani T."/>
            <person name="Kurata O."/>
            <person name="Wada S."/>
            <person name="Hoshino Y."/>
        </authorList>
    </citation>
    <scope>NUCLEOTIDE SEQUENCE</scope>
    <source>
        <strain evidence="1">BS</strain>
    </source>
</reference>
<dbReference type="RefSeq" id="WP_108920018.1">
    <property type="nucleotide sequence ID" value="NZ_BFCH01000001.1"/>
</dbReference>
<name>A0AA37V6A8_9MYCO</name>
<evidence type="ECO:0000313" key="1">
    <source>
        <dbReference type="EMBL" id="GBG35749.1"/>
    </source>
</evidence>
<reference evidence="2" key="4">
    <citation type="submission" date="2022-04" db="EMBL/GenBank/DDBJ databases">
        <authorList>
            <person name="Komine T."/>
            <person name="Fukano H."/>
            <person name="Wada S."/>
        </authorList>
    </citation>
    <scope>NUCLEOTIDE SEQUENCE</scope>
    <source>
        <strain evidence="2">NJB18185</strain>
    </source>
</reference>
<dbReference type="AlphaFoldDB" id="A0AA37V6A8"/>
<evidence type="ECO:0000313" key="4">
    <source>
        <dbReference type="Proteomes" id="UP001139505"/>
    </source>
</evidence>
<comment type="caution">
    <text evidence="2">The sequence shown here is derived from an EMBL/GenBank/DDBJ whole genome shotgun (WGS) entry which is preliminary data.</text>
</comment>
<dbReference type="Proteomes" id="UP001139505">
    <property type="component" value="Unassembled WGS sequence"/>
</dbReference>
<sequence length="261" mass="27829">MYMSAERLALANQAVKNTFAHCSVAWQAFPHWDTGDPSQTMVPNDSLTTLANVPLQLEHVDFIVSLAQAVAPTPDEVLELVNAATVKLAAKVDAAVFPALYPAMTLATTVHIPWWPTTQQLLTGLIEARAKVENGGYRAPSCLVTDTIGLHYLAGSTIATGNSGTDVLLPPANINSLHRVNTLAPITALDVRGWLLGRRQRIAHGGAAGASPGEEAADLAVSVLPSLEVVGATGNNINLRVRIRYVTRVKDRRGLVVIRVP</sequence>
<keyword evidence="3" id="KW-1185">Reference proteome</keyword>
<dbReference type="EMBL" id="BFCH01000001">
    <property type="protein sequence ID" value="GBG35749.1"/>
    <property type="molecule type" value="Genomic_DNA"/>
</dbReference>
<reference evidence="3" key="2">
    <citation type="submission" date="2018-04" db="EMBL/GenBank/DDBJ databases">
        <title>Draft genome sequence of Mycobacterium montefiorense isolated from Japanese black salamander.</title>
        <authorList>
            <person name="Fukano H."/>
            <person name="Yoshida M."/>
            <person name="Shimizu A."/>
            <person name="Iwao H."/>
            <person name="Kurata O."/>
            <person name="Katayama Y."/>
            <person name="Omatsu T."/>
            <person name="Mizutani T."/>
            <person name="Wada S."/>
            <person name="Hoshino Y."/>
        </authorList>
    </citation>
    <scope>NUCLEOTIDE SEQUENCE [LARGE SCALE GENOMIC DNA]</scope>
    <source>
        <strain evidence="3">BS</strain>
    </source>
</reference>
<proteinExistence type="predicted"/>
<evidence type="ECO:0000313" key="3">
    <source>
        <dbReference type="Proteomes" id="UP000245060"/>
    </source>
</evidence>